<keyword evidence="2" id="KW-1185">Reference proteome</keyword>
<name>A0AAE3MKM5_9FLAO</name>
<dbReference type="EMBL" id="JAPFQP010000001">
    <property type="protein sequence ID" value="MCX2718792.1"/>
    <property type="molecule type" value="Genomic_DNA"/>
</dbReference>
<accession>A0AAE3MKM5</accession>
<dbReference type="RefSeq" id="WP_266011090.1">
    <property type="nucleotide sequence ID" value="NZ_JAPFQP010000001.1"/>
</dbReference>
<comment type="caution">
    <text evidence="1">The sequence shown here is derived from an EMBL/GenBank/DDBJ whole genome shotgun (WGS) entry which is preliminary data.</text>
</comment>
<evidence type="ECO:0000313" key="1">
    <source>
        <dbReference type="EMBL" id="MCX2718792.1"/>
    </source>
</evidence>
<organism evidence="1 2">
    <name type="scientific">Lentiprolixibacter aurantiacus</name>
    <dbReference type="NCBI Taxonomy" id="2993939"/>
    <lineage>
        <taxon>Bacteria</taxon>
        <taxon>Pseudomonadati</taxon>
        <taxon>Bacteroidota</taxon>
        <taxon>Flavobacteriia</taxon>
        <taxon>Flavobacteriales</taxon>
        <taxon>Flavobacteriaceae</taxon>
        <taxon>Lentiprolixibacter</taxon>
    </lineage>
</organism>
<dbReference type="Proteomes" id="UP001207116">
    <property type="component" value="Unassembled WGS sequence"/>
</dbReference>
<dbReference type="AlphaFoldDB" id="A0AAE3MKM5"/>
<gene>
    <name evidence="1" type="ORF">OO016_04165</name>
</gene>
<sequence>MRIIDNEITQYWIHFQAGNDEPNRVYPPVLIKCYHNDDFVLQLNFHPDGKTLPENHFDNRNNLVYLQYPMSMYFNIMDTLRNEKPIYFHWTRELNMGFLRTGKEPVGEGELETVL</sequence>
<evidence type="ECO:0000313" key="2">
    <source>
        <dbReference type="Proteomes" id="UP001207116"/>
    </source>
</evidence>
<protein>
    <submittedName>
        <fullName evidence="1">Uncharacterized protein</fullName>
    </submittedName>
</protein>
<reference evidence="1" key="1">
    <citation type="submission" date="2022-11" db="EMBL/GenBank/DDBJ databases">
        <title>The characterization of three novel Bacteroidetes species and genomic analysis of their roles in tidal elemental geochemical cycles.</title>
        <authorList>
            <person name="Ma K.-J."/>
        </authorList>
    </citation>
    <scope>NUCLEOTIDE SEQUENCE</scope>
    <source>
        <strain evidence="1">M415</strain>
    </source>
</reference>
<proteinExistence type="predicted"/>